<accession>A0A9W7BVN6</accession>
<dbReference type="Proteomes" id="UP001165160">
    <property type="component" value="Unassembled WGS sequence"/>
</dbReference>
<comment type="caution">
    <text evidence="1">The sequence shown here is derived from an EMBL/GenBank/DDBJ whole genome shotgun (WGS) entry which is preliminary data.</text>
</comment>
<organism evidence="1 2">
    <name type="scientific">Triparma verrucosa</name>
    <dbReference type="NCBI Taxonomy" id="1606542"/>
    <lineage>
        <taxon>Eukaryota</taxon>
        <taxon>Sar</taxon>
        <taxon>Stramenopiles</taxon>
        <taxon>Ochrophyta</taxon>
        <taxon>Bolidophyceae</taxon>
        <taxon>Parmales</taxon>
        <taxon>Triparmaceae</taxon>
        <taxon>Triparma</taxon>
    </lineage>
</organism>
<protein>
    <submittedName>
        <fullName evidence="1">Uncharacterized protein</fullName>
    </submittedName>
</protein>
<sequence>MDVSAPTLFAMLWVIDTQEHKASLSKKCTVCEVFKDLDGTRSQQYTRSVRLPPPFKERIVSVWRTWEEVTKDDGRRKLIVVSAPIETYK</sequence>
<gene>
    <name evidence="1" type="ORF">TrVE_jg9069</name>
</gene>
<proteinExistence type="predicted"/>
<name>A0A9W7BVN6_9STRA</name>
<dbReference type="EMBL" id="BRXX01000166">
    <property type="protein sequence ID" value="GMH95296.1"/>
    <property type="molecule type" value="Genomic_DNA"/>
</dbReference>
<evidence type="ECO:0000313" key="2">
    <source>
        <dbReference type="Proteomes" id="UP001165160"/>
    </source>
</evidence>
<reference evidence="2" key="1">
    <citation type="journal article" date="2023" name="Commun. Biol.">
        <title>Genome analysis of Parmales, the sister group of diatoms, reveals the evolutionary specialization of diatoms from phago-mixotrophs to photoautotrophs.</title>
        <authorList>
            <person name="Ban H."/>
            <person name="Sato S."/>
            <person name="Yoshikawa S."/>
            <person name="Yamada K."/>
            <person name="Nakamura Y."/>
            <person name="Ichinomiya M."/>
            <person name="Sato N."/>
            <person name="Blanc-Mathieu R."/>
            <person name="Endo H."/>
            <person name="Kuwata A."/>
            <person name="Ogata H."/>
        </authorList>
    </citation>
    <scope>NUCLEOTIDE SEQUENCE [LARGE SCALE GENOMIC DNA]</scope>
    <source>
        <strain evidence="2">NIES 3699</strain>
    </source>
</reference>
<feature type="non-terminal residue" evidence="1">
    <location>
        <position position="1"/>
    </location>
</feature>
<keyword evidence="2" id="KW-1185">Reference proteome</keyword>
<dbReference type="AlphaFoldDB" id="A0A9W7BVN6"/>
<evidence type="ECO:0000313" key="1">
    <source>
        <dbReference type="EMBL" id="GMH95296.1"/>
    </source>
</evidence>